<dbReference type="InterPro" id="IPR045886">
    <property type="entry name" value="ThiF/MoeB/HesA"/>
</dbReference>
<keyword evidence="4" id="KW-0067">ATP-binding</keyword>
<dbReference type="AlphaFoldDB" id="A0A4R8DSJ2"/>
<comment type="function">
    <text evidence="6">Catalyzes the adenylation by ATP of the carboxyl group of the C-terminal glycine of sulfur carrier protein MoaD.</text>
</comment>
<dbReference type="SUPFAM" id="SSF69572">
    <property type="entry name" value="Activating enzymes of the ubiquitin-like proteins"/>
    <property type="match status" value="1"/>
</dbReference>
<evidence type="ECO:0000256" key="6">
    <source>
        <dbReference type="ARBA" id="ARBA00055169"/>
    </source>
</evidence>
<evidence type="ECO:0000256" key="2">
    <source>
        <dbReference type="ARBA" id="ARBA00022679"/>
    </source>
</evidence>
<evidence type="ECO:0000256" key="1">
    <source>
        <dbReference type="ARBA" id="ARBA00009919"/>
    </source>
</evidence>
<dbReference type="GO" id="GO:0008641">
    <property type="term" value="F:ubiquitin-like modifier activating enzyme activity"/>
    <property type="evidence" value="ECO:0007669"/>
    <property type="project" value="InterPro"/>
</dbReference>
<proteinExistence type="inferred from homology"/>
<dbReference type="GO" id="GO:0061605">
    <property type="term" value="F:molybdopterin-synthase adenylyltransferase activity"/>
    <property type="evidence" value="ECO:0007669"/>
    <property type="project" value="UniProtKB-EC"/>
</dbReference>
<evidence type="ECO:0000256" key="11">
    <source>
        <dbReference type="ARBA" id="ARBA00075328"/>
    </source>
</evidence>
<evidence type="ECO:0000313" key="15">
    <source>
        <dbReference type="Proteomes" id="UP000294498"/>
    </source>
</evidence>
<dbReference type="Proteomes" id="UP000294498">
    <property type="component" value="Unassembled WGS sequence"/>
</dbReference>
<keyword evidence="14" id="KW-0548">Nucleotidyltransferase</keyword>
<dbReference type="CDD" id="cd00757">
    <property type="entry name" value="ThiF_MoeB_HesA_family"/>
    <property type="match status" value="1"/>
</dbReference>
<evidence type="ECO:0000256" key="3">
    <source>
        <dbReference type="ARBA" id="ARBA00022741"/>
    </source>
</evidence>
<dbReference type="Gene3D" id="3.40.250.10">
    <property type="entry name" value="Rhodanese-like domain"/>
    <property type="match status" value="1"/>
</dbReference>
<dbReference type="RefSeq" id="WP_133993602.1">
    <property type="nucleotide sequence ID" value="NZ_SODV01000001.1"/>
</dbReference>
<feature type="domain" description="Rhodanese" evidence="13">
    <location>
        <begin position="300"/>
        <end position="381"/>
    </location>
</feature>
<evidence type="ECO:0000313" key="14">
    <source>
        <dbReference type="EMBL" id="TDX01232.1"/>
    </source>
</evidence>
<dbReference type="EC" id="2.7.7.80" evidence="8"/>
<comment type="similarity">
    <text evidence="1">Belongs to the HesA/MoeB/ThiF family.</text>
</comment>
<dbReference type="EMBL" id="SODV01000001">
    <property type="protein sequence ID" value="TDX01232.1"/>
    <property type="molecule type" value="Genomic_DNA"/>
</dbReference>
<name>A0A4R8DSJ2_9BACT</name>
<dbReference type="Pfam" id="PF00899">
    <property type="entry name" value="ThiF"/>
    <property type="match status" value="1"/>
</dbReference>
<accession>A0A4R8DSJ2</accession>
<dbReference type="Pfam" id="PF00581">
    <property type="entry name" value="Rhodanese"/>
    <property type="match status" value="1"/>
</dbReference>
<evidence type="ECO:0000256" key="9">
    <source>
        <dbReference type="ARBA" id="ARBA00073635"/>
    </source>
</evidence>
<organism evidence="14 15">
    <name type="scientific">Dinghuibacter silviterrae</name>
    <dbReference type="NCBI Taxonomy" id="1539049"/>
    <lineage>
        <taxon>Bacteria</taxon>
        <taxon>Pseudomonadati</taxon>
        <taxon>Bacteroidota</taxon>
        <taxon>Chitinophagia</taxon>
        <taxon>Chitinophagales</taxon>
        <taxon>Chitinophagaceae</taxon>
        <taxon>Dinghuibacter</taxon>
    </lineage>
</organism>
<dbReference type="PANTHER" id="PTHR10953">
    <property type="entry name" value="UBIQUITIN-ACTIVATING ENZYME E1"/>
    <property type="match status" value="1"/>
</dbReference>
<evidence type="ECO:0000256" key="8">
    <source>
        <dbReference type="ARBA" id="ARBA00066884"/>
    </source>
</evidence>
<dbReference type="GO" id="GO:0005737">
    <property type="term" value="C:cytoplasm"/>
    <property type="evidence" value="ECO:0007669"/>
    <property type="project" value="TreeGrafter"/>
</dbReference>
<dbReference type="GO" id="GO:0005524">
    <property type="term" value="F:ATP binding"/>
    <property type="evidence" value="ECO:0007669"/>
    <property type="project" value="UniProtKB-KW"/>
</dbReference>
<dbReference type="PROSITE" id="PS50206">
    <property type="entry name" value="RHODANESE_3"/>
    <property type="match status" value="1"/>
</dbReference>
<dbReference type="PANTHER" id="PTHR10953:SF102">
    <property type="entry name" value="ADENYLYLTRANSFERASE AND SULFURTRANSFERASE MOCS3"/>
    <property type="match status" value="1"/>
</dbReference>
<dbReference type="FunFam" id="3.40.50.720:FF:000033">
    <property type="entry name" value="Adenylyltransferase and sulfurtransferase MOCS3"/>
    <property type="match status" value="1"/>
</dbReference>
<evidence type="ECO:0000256" key="5">
    <source>
        <dbReference type="ARBA" id="ARBA00052218"/>
    </source>
</evidence>
<keyword evidence="15" id="KW-1185">Reference proteome</keyword>
<dbReference type="Gene3D" id="3.40.50.720">
    <property type="entry name" value="NAD(P)-binding Rossmann-like Domain"/>
    <property type="match status" value="1"/>
</dbReference>
<dbReference type="CDD" id="cd00158">
    <property type="entry name" value="RHOD"/>
    <property type="match status" value="1"/>
</dbReference>
<comment type="caution">
    <text evidence="14">The sequence shown here is derived from an EMBL/GenBank/DDBJ whole genome shotgun (WGS) entry which is preliminary data.</text>
</comment>
<dbReference type="OrthoDB" id="9804286at2"/>
<protein>
    <recommendedName>
        <fullName evidence="9">Molybdopterin-synthase adenylyltransferase</fullName>
        <ecNumber evidence="8">2.7.7.80</ecNumber>
    </recommendedName>
    <alternativeName>
        <fullName evidence="12">MoaD protein adenylase</fullName>
    </alternativeName>
    <alternativeName>
        <fullName evidence="10">Molybdopterin-converting factor subunit 1 adenylase</fullName>
    </alternativeName>
    <alternativeName>
        <fullName evidence="11">Sulfur carrier protein MoaD adenylyltransferase</fullName>
    </alternativeName>
</protein>
<dbReference type="InterPro" id="IPR000594">
    <property type="entry name" value="ThiF_NAD_FAD-bd"/>
</dbReference>
<evidence type="ECO:0000256" key="12">
    <source>
        <dbReference type="ARBA" id="ARBA00078531"/>
    </source>
</evidence>
<evidence type="ECO:0000256" key="7">
    <source>
        <dbReference type="ARBA" id="ARBA00063809"/>
    </source>
</evidence>
<keyword evidence="3" id="KW-0547">Nucleotide-binding</keyword>
<dbReference type="InterPro" id="IPR001763">
    <property type="entry name" value="Rhodanese-like_dom"/>
</dbReference>
<comment type="subunit">
    <text evidence="7">Homodimer. Forms a stable heterotetrameric complex of 2 MoeB and 2 MoaD during adenylation of MoaD.</text>
</comment>
<dbReference type="InterPro" id="IPR036873">
    <property type="entry name" value="Rhodanese-like_dom_sf"/>
</dbReference>
<comment type="catalytic activity">
    <reaction evidence="5">
        <text>[molybdopterin-synthase sulfur-carrier protein]-C-terminal Gly-Gly + ATP + H(+) = [molybdopterin-synthase sulfur-carrier protein]-C-terminal Gly-Gly-AMP + diphosphate</text>
        <dbReference type="Rhea" id="RHEA:43616"/>
        <dbReference type="Rhea" id="RHEA-COMP:12159"/>
        <dbReference type="Rhea" id="RHEA-COMP:12202"/>
        <dbReference type="ChEBI" id="CHEBI:15378"/>
        <dbReference type="ChEBI" id="CHEBI:30616"/>
        <dbReference type="ChEBI" id="CHEBI:33019"/>
        <dbReference type="ChEBI" id="CHEBI:90618"/>
        <dbReference type="ChEBI" id="CHEBI:90778"/>
        <dbReference type="EC" id="2.7.7.80"/>
    </reaction>
</comment>
<reference evidence="14 15" key="1">
    <citation type="submission" date="2019-03" db="EMBL/GenBank/DDBJ databases">
        <title>Genomic Encyclopedia of Type Strains, Phase IV (KMG-IV): sequencing the most valuable type-strain genomes for metagenomic binning, comparative biology and taxonomic classification.</title>
        <authorList>
            <person name="Goeker M."/>
        </authorList>
    </citation>
    <scope>NUCLEOTIDE SEQUENCE [LARGE SCALE GENOMIC DNA]</scope>
    <source>
        <strain evidence="14 15">DSM 100059</strain>
    </source>
</reference>
<gene>
    <name evidence="14" type="ORF">EDB95_2264</name>
</gene>
<keyword evidence="2 14" id="KW-0808">Transferase</keyword>
<evidence type="ECO:0000256" key="4">
    <source>
        <dbReference type="ARBA" id="ARBA00022840"/>
    </source>
</evidence>
<sequence length="384" mass="41355">MSRYQRQLLLPGWGPDTQAAVGRARVVVIGAGGLGCPALQYLAAAGVGTLGIVDDDRVAMTDLHRQILYTEADVGAPKALTAAAALHRLNPEVRIDTHAVRLTTANALEMLQRYDLVLDASDNFGTRYLVNDACALLGRPLVYGSVSRFEGQVAVFHWSGPKNGPDGQNGSAARTPGAQITRPGGADYRDLFPHPPAPGEVPSCEEAGVLGVVAGIIGNLQALEAIKLITGLGRPLDGRLLTYRALDQAFYEVGITKTEERGPQTREAFETWPYPDGCGAIKNATTYTTVDNATFDALRASADVLVLDVREWGEQPPVHTFPHEQYPLSQLRNSPGIYTGRTIVVFCQSGLRSREAATLLAKENTVFQLEGGILGWMNHQNTTR</sequence>
<evidence type="ECO:0000256" key="10">
    <source>
        <dbReference type="ARBA" id="ARBA00075110"/>
    </source>
</evidence>
<dbReference type="InterPro" id="IPR035985">
    <property type="entry name" value="Ubiquitin-activating_enz"/>
</dbReference>
<evidence type="ECO:0000259" key="13">
    <source>
        <dbReference type="PROSITE" id="PS50206"/>
    </source>
</evidence>
<dbReference type="GO" id="GO:0004792">
    <property type="term" value="F:thiosulfate-cyanide sulfurtransferase activity"/>
    <property type="evidence" value="ECO:0007669"/>
    <property type="project" value="TreeGrafter"/>
</dbReference>